<sequence>MSTLLQPHPAYIIDGSYDVLSHNQDAAELLPNLTVTRDRPNFARWVFTEPVARHVLVDWEPEARALLARLRTFAGRHATDPRLTRLIEDLHDASPEVRTWWPQYDVQVRHSDGNSCGTRTSARSTTPAPRSTSPSSPITRW</sequence>
<keyword evidence="4" id="KW-1185">Reference proteome</keyword>
<feature type="compositionally biased region" description="Low complexity" evidence="1">
    <location>
        <begin position="118"/>
        <end position="141"/>
    </location>
</feature>
<evidence type="ECO:0000313" key="4">
    <source>
        <dbReference type="Proteomes" id="UP000248714"/>
    </source>
</evidence>
<reference evidence="3 4" key="1">
    <citation type="submission" date="2018-06" db="EMBL/GenBank/DDBJ databases">
        <title>Genomic Encyclopedia of Type Strains, Phase IV (KMG-IV): sequencing the most valuable type-strain genomes for metagenomic binning, comparative biology and taxonomic classification.</title>
        <authorList>
            <person name="Goeker M."/>
        </authorList>
    </citation>
    <scope>NUCLEOTIDE SEQUENCE [LARGE SCALE GENOMIC DNA]</scope>
    <source>
        <strain evidence="3 4">DSM 45479</strain>
    </source>
</reference>
<name>A0ABX9EHN7_9PSEU</name>
<accession>A0ABX9EHN7</accession>
<dbReference type="PANTHER" id="PTHR35010">
    <property type="entry name" value="BLL4672 PROTEIN-RELATED"/>
    <property type="match status" value="1"/>
</dbReference>
<gene>
    <name evidence="3" type="ORF">C8D87_101998</name>
</gene>
<dbReference type="Gene3D" id="3.30.450.180">
    <property type="match status" value="1"/>
</dbReference>
<protein>
    <recommendedName>
        <fullName evidence="2">MmyB-like transcription regulator ligand binding domain-containing protein</fullName>
    </recommendedName>
</protein>
<dbReference type="Proteomes" id="UP000248714">
    <property type="component" value="Unassembled WGS sequence"/>
</dbReference>
<feature type="region of interest" description="Disordered" evidence="1">
    <location>
        <begin position="111"/>
        <end position="141"/>
    </location>
</feature>
<evidence type="ECO:0000256" key="1">
    <source>
        <dbReference type="SAM" id="MobiDB-lite"/>
    </source>
</evidence>
<proteinExistence type="predicted"/>
<dbReference type="EMBL" id="QLTT01000001">
    <property type="protein sequence ID" value="RAS70697.1"/>
    <property type="molecule type" value="Genomic_DNA"/>
</dbReference>
<comment type="caution">
    <text evidence="3">The sequence shown here is derived from an EMBL/GenBank/DDBJ whole genome shotgun (WGS) entry which is preliminary data.</text>
</comment>
<dbReference type="RefSeq" id="WP_233441903.1">
    <property type="nucleotide sequence ID" value="NZ_QLTT01000001.1"/>
</dbReference>
<dbReference type="PANTHER" id="PTHR35010:SF2">
    <property type="entry name" value="BLL4672 PROTEIN"/>
    <property type="match status" value="1"/>
</dbReference>
<dbReference type="Pfam" id="PF17765">
    <property type="entry name" value="MLTR_LBD"/>
    <property type="match status" value="1"/>
</dbReference>
<evidence type="ECO:0000313" key="3">
    <source>
        <dbReference type="EMBL" id="RAS70697.1"/>
    </source>
</evidence>
<dbReference type="InterPro" id="IPR041413">
    <property type="entry name" value="MLTR_LBD"/>
</dbReference>
<organism evidence="3 4">
    <name type="scientific">Lentzea atacamensis</name>
    <dbReference type="NCBI Taxonomy" id="531938"/>
    <lineage>
        <taxon>Bacteria</taxon>
        <taxon>Bacillati</taxon>
        <taxon>Actinomycetota</taxon>
        <taxon>Actinomycetes</taxon>
        <taxon>Pseudonocardiales</taxon>
        <taxon>Pseudonocardiaceae</taxon>
        <taxon>Lentzea</taxon>
    </lineage>
</organism>
<feature type="domain" description="MmyB-like transcription regulator ligand binding" evidence="2">
    <location>
        <begin position="5"/>
        <end position="112"/>
    </location>
</feature>
<evidence type="ECO:0000259" key="2">
    <source>
        <dbReference type="Pfam" id="PF17765"/>
    </source>
</evidence>